<dbReference type="FunFam" id="2.60.40.820:FF:000016">
    <property type="entry name" value="T-box transcription factor TBX2-A"/>
    <property type="match status" value="1"/>
</dbReference>
<evidence type="ECO:0000256" key="5">
    <source>
        <dbReference type="ARBA" id="ARBA00023242"/>
    </source>
</evidence>
<comment type="subcellular location">
    <subcellularLocation>
        <location evidence="1 6">Nucleus</location>
    </subcellularLocation>
</comment>
<dbReference type="Gene3D" id="2.60.40.820">
    <property type="entry name" value="Transcription factor, T-box"/>
    <property type="match status" value="1"/>
</dbReference>
<evidence type="ECO:0000256" key="6">
    <source>
        <dbReference type="PROSITE-ProRule" id="PRU00201"/>
    </source>
</evidence>
<comment type="caution">
    <text evidence="6">Lacks conserved residue(s) required for the propagation of feature annotation.</text>
</comment>
<organism evidence="9 10">
    <name type="scientific">Fasciolopsis buskii</name>
    <dbReference type="NCBI Taxonomy" id="27845"/>
    <lineage>
        <taxon>Eukaryota</taxon>
        <taxon>Metazoa</taxon>
        <taxon>Spiralia</taxon>
        <taxon>Lophotrochozoa</taxon>
        <taxon>Platyhelminthes</taxon>
        <taxon>Trematoda</taxon>
        <taxon>Digenea</taxon>
        <taxon>Plagiorchiida</taxon>
        <taxon>Echinostomata</taxon>
        <taxon>Echinostomatoidea</taxon>
        <taxon>Fasciolidae</taxon>
        <taxon>Fasciolopsis</taxon>
    </lineage>
</organism>
<feature type="compositionally biased region" description="Polar residues" evidence="7">
    <location>
        <begin position="229"/>
        <end position="243"/>
    </location>
</feature>
<dbReference type="InterPro" id="IPR046360">
    <property type="entry name" value="T-box_DNA-bd"/>
</dbReference>
<comment type="caution">
    <text evidence="9">The sequence shown here is derived from an EMBL/GenBank/DDBJ whole genome shotgun (WGS) entry which is preliminary data.</text>
</comment>
<feature type="compositionally biased region" description="Low complexity" evidence="7">
    <location>
        <begin position="696"/>
        <end position="708"/>
    </location>
</feature>
<feature type="compositionally biased region" description="Low complexity" evidence="7">
    <location>
        <begin position="357"/>
        <end position="369"/>
    </location>
</feature>
<dbReference type="InterPro" id="IPR018186">
    <property type="entry name" value="TF_T-box_CS"/>
</dbReference>
<evidence type="ECO:0000256" key="3">
    <source>
        <dbReference type="ARBA" id="ARBA00023125"/>
    </source>
</evidence>
<dbReference type="PRINTS" id="PR00937">
    <property type="entry name" value="TBOX"/>
</dbReference>
<feature type="compositionally biased region" description="Basic residues" evidence="7">
    <location>
        <begin position="683"/>
        <end position="694"/>
    </location>
</feature>
<protein>
    <submittedName>
        <fullName evidence="9">Optomotor blind</fullName>
    </submittedName>
</protein>
<sequence length="1162" mass="127668">MTFNFPLSPNATASTLNRSHPLIVSDKTHLDTSAICSSMGSFSPSGTTSTLPFSPYMACAHSDTSATETAAGLISRLHSPGMLYPKSNGRTYAHVTPPSFVSTFSSASSISGTNWDKSSKRPGSPLLPTASLTENCTGLYSQSTNSPTEQQMPRGLRTLKEFSAGNHEGRPSEGSTNIIPQPGQLNPHTRSAIGVQTVLPEAMDPHNSIPLGHKSLDSSSKSAFKPHTRTPSPTTQQSIESKLHPTSPNVAIAAMAAALAATGLRFPSLPSTPVSQLHHGSSNATFGTPNGSTDATAIATAATTKTTNTTVSHGGGIPEFSALMAAAVAAAASAINNTNSTLSGHRNTPHSEHSYPTGTPTTSNMSSSSTSSLVSIISQPMDDLSQLSDFKQTPASFIQSIPMQSEPPDPIDGDSRPKVDLVDKYLWDKFHAHGTEMVITKSGRRMFPPFKVKVSNLEKRAKYIVLMDIVSMDDCRYKFHNNLWMVAGKADPEMPKRMYIHPDSPSTGEQWMQKIISFHKLKLTNNISDKHGYTILNSMHKYQPRFHLVRANDILRLPCSRFHTYTFKETQFLAVTAYQNEKITQLKIDHNPFAKGFRETGGGRRDKKRGDSIKNVGARPTHSMNEEQRDALDAFDGSNHTSSNTENDQEPEDFDVDSDIIEKSARMDLNLHQPESHTHHLNLSHLHHQQHHQRQQAEQQQQQQQPYHCRSKQTMKRMGVRRPMTGPPQGEKIRRFNETDLFTKVPSNGVNVTDSFRLNRLGDQLEGIQKFPGDKSFPIQHKQKQQQQQQQQQEYQPQQYQHQLSSTFDFDPRRLLLPFPFGTSKKPPNVTIVSHELSDSVHGPRSDDHYRSALEGDPTGFPRSPRKPGDCFDRKKMFSKSVGDISSLPQSSHIAPSGFVPWMNTTDPPHAREGSVTEPEFVQPGKPPFSPPSESQIWKTRSTPCPTGQIPNWDDILTNPGYLSSLSTYIGQNPQMLPHLLAFMYQQNLLSMPTVAKDDDHPTNLSLSDTQKFGVSKLEGASTIHRRKINLDQNKAEHLRTIHLDSSDNGVGDNQNASLTVTHNIRGNKNTNRTNDNINNNHSSSSAGSHPIPSFSISALTSFPTSSSTSSSPSNASPESPRSNLSFGTDDPPSDLVHVIEASGNAQRASPARRDCSSEASL</sequence>
<feature type="region of interest" description="Disordered" evidence="7">
    <location>
        <begin position="339"/>
        <end position="369"/>
    </location>
</feature>
<keyword evidence="10" id="KW-1185">Reference proteome</keyword>
<evidence type="ECO:0000256" key="1">
    <source>
        <dbReference type="ARBA" id="ARBA00004123"/>
    </source>
</evidence>
<dbReference type="PROSITE" id="PS01283">
    <property type="entry name" value="TBOX_1"/>
    <property type="match status" value="1"/>
</dbReference>
<dbReference type="GO" id="GO:0000978">
    <property type="term" value="F:RNA polymerase II cis-regulatory region sequence-specific DNA binding"/>
    <property type="evidence" value="ECO:0007669"/>
    <property type="project" value="InterPro"/>
</dbReference>
<dbReference type="GO" id="GO:0005634">
    <property type="term" value="C:nucleus"/>
    <property type="evidence" value="ECO:0007669"/>
    <property type="project" value="UniProtKB-SubCell"/>
</dbReference>
<dbReference type="Pfam" id="PF00907">
    <property type="entry name" value="T-box"/>
    <property type="match status" value="1"/>
</dbReference>
<gene>
    <name evidence="9" type="ORF">FBUS_06411</name>
</gene>
<evidence type="ECO:0000259" key="8">
    <source>
        <dbReference type="PROSITE" id="PS50252"/>
    </source>
</evidence>
<proteinExistence type="predicted"/>
<dbReference type="PROSITE" id="PS01264">
    <property type="entry name" value="TBOX_2"/>
    <property type="match status" value="1"/>
</dbReference>
<feature type="compositionally biased region" description="Polar residues" evidence="7">
    <location>
        <begin position="932"/>
        <end position="942"/>
    </location>
</feature>
<feature type="region of interest" description="Disordered" evidence="7">
    <location>
        <begin position="593"/>
        <end position="654"/>
    </location>
</feature>
<evidence type="ECO:0000256" key="7">
    <source>
        <dbReference type="SAM" id="MobiDB-lite"/>
    </source>
</evidence>
<evidence type="ECO:0000313" key="9">
    <source>
        <dbReference type="EMBL" id="KAA0186707.1"/>
    </source>
</evidence>
<feature type="region of interest" description="Disordered" evidence="7">
    <location>
        <begin position="1062"/>
        <end position="1162"/>
    </location>
</feature>
<feature type="region of interest" description="Disordered" evidence="7">
    <location>
        <begin position="164"/>
        <end position="184"/>
    </location>
</feature>
<accession>A0A8E0RLE6</accession>
<feature type="compositionally biased region" description="Basic and acidic residues" evidence="7">
    <location>
        <begin position="593"/>
        <end position="612"/>
    </location>
</feature>
<dbReference type="AlphaFoldDB" id="A0A8E0RLE6"/>
<feature type="compositionally biased region" description="Low complexity" evidence="7">
    <location>
        <begin position="785"/>
        <end position="803"/>
    </location>
</feature>
<evidence type="ECO:0000256" key="2">
    <source>
        <dbReference type="ARBA" id="ARBA00023015"/>
    </source>
</evidence>
<dbReference type="InterPro" id="IPR001699">
    <property type="entry name" value="TF_T-box"/>
</dbReference>
<dbReference type="SMART" id="SM00425">
    <property type="entry name" value="TBOX"/>
    <property type="match status" value="1"/>
</dbReference>
<dbReference type="GO" id="GO:0001708">
    <property type="term" value="P:cell fate specification"/>
    <property type="evidence" value="ECO:0007669"/>
    <property type="project" value="TreeGrafter"/>
</dbReference>
<dbReference type="GO" id="GO:0000785">
    <property type="term" value="C:chromatin"/>
    <property type="evidence" value="ECO:0007669"/>
    <property type="project" value="TreeGrafter"/>
</dbReference>
<evidence type="ECO:0000256" key="4">
    <source>
        <dbReference type="ARBA" id="ARBA00023163"/>
    </source>
</evidence>
<dbReference type="PANTHER" id="PTHR11267:SF181">
    <property type="entry name" value="OPTOMOTOR-BLIND PROTEIN"/>
    <property type="match status" value="1"/>
</dbReference>
<dbReference type="Proteomes" id="UP000728185">
    <property type="component" value="Unassembled WGS sequence"/>
</dbReference>
<keyword evidence="2" id="KW-0805">Transcription regulation</keyword>
<dbReference type="SUPFAM" id="SSF49417">
    <property type="entry name" value="p53-like transcription factors"/>
    <property type="match status" value="1"/>
</dbReference>
<dbReference type="CDD" id="cd20188">
    <property type="entry name" value="T-box_TBX2_3-like"/>
    <property type="match status" value="1"/>
</dbReference>
<dbReference type="InterPro" id="IPR008967">
    <property type="entry name" value="p53-like_TF_DNA-bd_sf"/>
</dbReference>
<feature type="compositionally biased region" description="Polar residues" evidence="7">
    <location>
        <begin position="173"/>
        <end position="184"/>
    </location>
</feature>
<feature type="domain" description="T-box" evidence="8">
    <location>
        <begin position="421"/>
        <end position="599"/>
    </location>
</feature>
<feature type="region of interest" description="Disordered" evidence="7">
    <location>
        <begin position="683"/>
        <end position="710"/>
    </location>
</feature>
<evidence type="ECO:0000313" key="10">
    <source>
        <dbReference type="Proteomes" id="UP000728185"/>
    </source>
</evidence>
<dbReference type="InterPro" id="IPR036960">
    <property type="entry name" value="T-box_sf"/>
</dbReference>
<keyword evidence="3 6" id="KW-0238">DNA-binding</keyword>
<feature type="compositionally biased region" description="Basic and acidic residues" evidence="7">
    <location>
        <begin position="837"/>
        <end position="854"/>
    </location>
</feature>
<keyword evidence="5 6" id="KW-0539">Nucleus</keyword>
<keyword evidence="4" id="KW-0804">Transcription</keyword>
<reference evidence="9" key="1">
    <citation type="submission" date="2019-05" db="EMBL/GenBank/DDBJ databases">
        <title>Annotation for the trematode Fasciolopsis buski.</title>
        <authorList>
            <person name="Choi Y.-J."/>
        </authorList>
    </citation>
    <scope>NUCLEOTIDE SEQUENCE</scope>
    <source>
        <strain evidence="9">HT</strain>
        <tissue evidence="9">Whole worm</tissue>
    </source>
</reference>
<dbReference type="GO" id="GO:0045893">
    <property type="term" value="P:positive regulation of DNA-templated transcription"/>
    <property type="evidence" value="ECO:0007669"/>
    <property type="project" value="InterPro"/>
</dbReference>
<dbReference type="EMBL" id="LUCM01009605">
    <property type="protein sequence ID" value="KAA0186707.1"/>
    <property type="molecule type" value="Genomic_DNA"/>
</dbReference>
<dbReference type="PROSITE" id="PS50252">
    <property type="entry name" value="TBOX_3"/>
    <property type="match status" value="1"/>
</dbReference>
<feature type="region of interest" description="Disordered" evidence="7">
    <location>
        <begin position="910"/>
        <end position="942"/>
    </location>
</feature>
<feature type="region of interest" description="Disordered" evidence="7">
    <location>
        <begin position="203"/>
        <end position="243"/>
    </location>
</feature>
<dbReference type="OrthoDB" id="7442607at2759"/>
<feature type="compositionally biased region" description="Basic and acidic residues" evidence="7">
    <location>
        <begin position="1152"/>
        <end position="1162"/>
    </location>
</feature>
<feature type="compositionally biased region" description="Low complexity" evidence="7">
    <location>
        <begin position="1067"/>
        <end position="1123"/>
    </location>
</feature>
<name>A0A8E0RLE6_9TREM</name>
<feature type="region of interest" description="Disordered" evidence="7">
    <location>
        <begin position="837"/>
        <end position="869"/>
    </location>
</feature>
<dbReference type="PANTHER" id="PTHR11267">
    <property type="entry name" value="T-BOX PROTEIN-RELATED"/>
    <property type="match status" value="1"/>
</dbReference>
<dbReference type="GO" id="GO:0000981">
    <property type="term" value="F:DNA-binding transcription factor activity, RNA polymerase II-specific"/>
    <property type="evidence" value="ECO:0007669"/>
    <property type="project" value="TreeGrafter"/>
</dbReference>
<feature type="region of interest" description="Disordered" evidence="7">
    <location>
        <begin position="768"/>
        <end position="803"/>
    </location>
</feature>